<dbReference type="EMBL" id="GEDV01012628">
    <property type="protein sequence ID" value="JAP75929.1"/>
    <property type="molecule type" value="Transcribed_RNA"/>
</dbReference>
<sequence length="103" mass="11189">MALSRLAGRMLPSFTASCPPLQSLEQPSVRSVVSAGVSPVSLVKRRACDPVLTKLRRLHVRCLGPRRRIAAVDSVSNNNPNHPYAPTRNVSSTTCPFNDDNHA</sequence>
<accession>A0A131Y9I7</accession>
<evidence type="ECO:0000256" key="1">
    <source>
        <dbReference type="SAM" id="MobiDB-lite"/>
    </source>
</evidence>
<reference evidence="2" key="1">
    <citation type="journal article" date="2016" name="Ticks Tick Borne Dis.">
        <title>De novo assembly and annotation of the salivary gland transcriptome of Rhipicephalus appendiculatus male and female ticks during blood feeding.</title>
        <authorList>
            <person name="de Castro M.H."/>
            <person name="de Klerk D."/>
            <person name="Pienaar R."/>
            <person name="Latif A.A."/>
            <person name="Rees D.J."/>
            <person name="Mans B.J."/>
        </authorList>
    </citation>
    <scope>NUCLEOTIDE SEQUENCE</scope>
    <source>
        <tissue evidence="2">Salivary glands</tissue>
    </source>
</reference>
<name>A0A131Y9I7_RHIAP</name>
<feature type="region of interest" description="Disordered" evidence="1">
    <location>
        <begin position="73"/>
        <end position="103"/>
    </location>
</feature>
<proteinExistence type="predicted"/>
<evidence type="ECO:0000313" key="2">
    <source>
        <dbReference type="EMBL" id="JAP75929.1"/>
    </source>
</evidence>
<protein>
    <submittedName>
        <fullName evidence="2">Uncharacterized protein</fullName>
    </submittedName>
</protein>
<organism evidence="2">
    <name type="scientific">Rhipicephalus appendiculatus</name>
    <name type="common">Brown ear tick</name>
    <dbReference type="NCBI Taxonomy" id="34631"/>
    <lineage>
        <taxon>Eukaryota</taxon>
        <taxon>Metazoa</taxon>
        <taxon>Ecdysozoa</taxon>
        <taxon>Arthropoda</taxon>
        <taxon>Chelicerata</taxon>
        <taxon>Arachnida</taxon>
        <taxon>Acari</taxon>
        <taxon>Parasitiformes</taxon>
        <taxon>Ixodida</taxon>
        <taxon>Ixodoidea</taxon>
        <taxon>Ixodidae</taxon>
        <taxon>Rhipicephalinae</taxon>
        <taxon>Rhipicephalus</taxon>
        <taxon>Rhipicephalus</taxon>
    </lineage>
</organism>
<dbReference type="AlphaFoldDB" id="A0A131Y9I7"/>